<feature type="signal peptide" evidence="2">
    <location>
        <begin position="1"/>
        <end position="19"/>
    </location>
</feature>
<feature type="chain" id="PRO_5023913966" description="Peptidase C1A papain C-terminal domain-containing protein" evidence="2">
    <location>
        <begin position="20"/>
        <end position="290"/>
    </location>
</feature>
<evidence type="ECO:0000256" key="2">
    <source>
        <dbReference type="SAM" id="SignalP"/>
    </source>
</evidence>
<dbReference type="PANTHER" id="PTHR12411">
    <property type="entry name" value="CYSTEINE PROTEASE FAMILY C1-RELATED"/>
    <property type="match status" value="1"/>
</dbReference>
<dbReference type="Gene3D" id="3.90.70.10">
    <property type="entry name" value="Cysteine proteinases"/>
    <property type="match status" value="1"/>
</dbReference>
<dbReference type="SUPFAM" id="SSF54001">
    <property type="entry name" value="Cysteine proteinases"/>
    <property type="match status" value="1"/>
</dbReference>
<dbReference type="InterPro" id="IPR000668">
    <property type="entry name" value="Peptidase_C1A_C"/>
</dbReference>
<evidence type="ECO:0000313" key="4">
    <source>
        <dbReference type="EMBL" id="KAA6363356.1"/>
    </source>
</evidence>
<dbReference type="Proteomes" id="UP000324800">
    <property type="component" value="Unassembled WGS sequence"/>
</dbReference>
<dbReference type="OrthoDB" id="10253408at2759"/>
<dbReference type="GO" id="GO:0008234">
    <property type="term" value="F:cysteine-type peptidase activity"/>
    <property type="evidence" value="ECO:0007669"/>
    <property type="project" value="InterPro"/>
</dbReference>
<accession>A0A5J4TXZ1</accession>
<protein>
    <recommendedName>
        <fullName evidence="3">Peptidase C1A papain C-terminal domain-containing protein</fullName>
    </recommendedName>
</protein>
<evidence type="ECO:0000256" key="1">
    <source>
        <dbReference type="ARBA" id="ARBA00008455"/>
    </source>
</evidence>
<gene>
    <name evidence="4" type="ORF">EZS28_041117</name>
</gene>
<dbReference type="GO" id="GO:0006508">
    <property type="term" value="P:proteolysis"/>
    <property type="evidence" value="ECO:0007669"/>
    <property type="project" value="InterPro"/>
</dbReference>
<dbReference type="EMBL" id="SNRW01023017">
    <property type="protein sequence ID" value="KAA6363356.1"/>
    <property type="molecule type" value="Genomic_DNA"/>
</dbReference>
<dbReference type="InterPro" id="IPR013128">
    <property type="entry name" value="Peptidase_C1A"/>
</dbReference>
<dbReference type="SMART" id="SM00645">
    <property type="entry name" value="Pept_C1"/>
    <property type="match status" value="1"/>
</dbReference>
<comment type="caution">
    <text evidence="4">The sequence shown here is derived from an EMBL/GenBank/DDBJ whole genome shotgun (WGS) entry which is preliminary data.</text>
</comment>
<proteinExistence type="inferred from homology"/>
<dbReference type="PROSITE" id="PS00139">
    <property type="entry name" value="THIOL_PROTEASE_CYS"/>
    <property type="match status" value="1"/>
</dbReference>
<sequence>MIAHASLLIVVLVISETFARLTFRPKVNAASLPTTWDWRTRSQETGTAFTSVLDQGGCGGCWAFSTVDAAGAWMQMATNGTSEAVKAPMSPQYQLDCDKRNISYYGMDVTQAGCEGGLILTSYRELAWEIGTLENQCQPFTGGQHSKCTNKCDSTAANAKNYKKWDNEANYYRPINFWLFDYDADVDYRSAGKANKAHNQNDDYYWPLVKTSQLADVFKEIIYNCGPSSVAFKSCDSFQEYKSGSGNNINIYKENINEMIDPDRYGCGGHAVTIYGWGVKSGVEYWIVKN</sequence>
<dbReference type="InterPro" id="IPR038765">
    <property type="entry name" value="Papain-like_cys_pep_sf"/>
</dbReference>
<dbReference type="Pfam" id="PF00112">
    <property type="entry name" value="Peptidase_C1"/>
    <property type="match status" value="2"/>
</dbReference>
<dbReference type="PRINTS" id="PR00705">
    <property type="entry name" value="PAPAIN"/>
</dbReference>
<dbReference type="InterPro" id="IPR000169">
    <property type="entry name" value="Pept_cys_AS"/>
</dbReference>
<evidence type="ECO:0000259" key="3">
    <source>
        <dbReference type="SMART" id="SM00645"/>
    </source>
</evidence>
<keyword evidence="2" id="KW-0732">Signal</keyword>
<comment type="similarity">
    <text evidence="1">Belongs to the peptidase C1 family.</text>
</comment>
<organism evidence="4 5">
    <name type="scientific">Streblomastix strix</name>
    <dbReference type="NCBI Taxonomy" id="222440"/>
    <lineage>
        <taxon>Eukaryota</taxon>
        <taxon>Metamonada</taxon>
        <taxon>Preaxostyla</taxon>
        <taxon>Oxymonadida</taxon>
        <taxon>Streblomastigidae</taxon>
        <taxon>Streblomastix</taxon>
    </lineage>
</organism>
<feature type="domain" description="Peptidase C1A papain C-terminal" evidence="3">
    <location>
        <begin position="32"/>
        <end position="290"/>
    </location>
</feature>
<dbReference type="AlphaFoldDB" id="A0A5J4TXZ1"/>
<evidence type="ECO:0000313" key="5">
    <source>
        <dbReference type="Proteomes" id="UP000324800"/>
    </source>
</evidence>
<feature type="non-terminal residue" evidence="4">
    <location>
        <position position="290"/>
    </location>
</feature>
<name>A0A5J4TXZ1_9EUKA</name>
<reference evidence="4 5" key="1">
    <citation type="submission" date="2019-03" db="EMBL/GenBank/DDBJ databases">
        <title>Single cell metagenomics reveals metabolic interactions within the superorganism composed of flagellate Streblomastix strix and complex community of Bacteroidetes bacteria on its surface.</title>
        <authorList>
            <person name="Treitli S.C."/>
            <person name="Kolisko M."/>
            <person name="Husnik F."/>
            <person name="Keeling P."/>
            <person name="Hampl V."/>
        </authorList>
    </citation>
    <scope>NUCLEOTIDE SEQUENCE [LARGE SCALE GENOMIC DNA]</scope>
    <source>
        <strain evidence="4">ST1C</strain>
    </source>
</reference>